<dbReference type="SUPFAM" id="SSF53098">
    <property type="entry name" value="Ribonuclease H-like"/>
    <property type="match status" value="1"/>
</dbReference>
<dbReference type="Pfam" id="PF13456">
    <property type="entry name" value="RVT_3"/>
    <property type="match status" value="1"/>
</dbReference>
<dbReference type="Proteomes" id="UP001359559">
    <property type="component" value="Unassembled WGS sequence"/>
</dbReference>
<keyword evidence="1" id="KW-1133">Transmembrane helix</keyword>
<dbReference type="PANTHER" id="PTHR47723:SF19">
    <property type="entry name" value="POLYNUCLEOTIDYL TRANSFERASE, RIBONUCLEASE H-LIKE SUPERFAMILY PROTEIN"/>
    <property type="match status" value="1"/>
</dbReference>
<dbReference type="AlphaFoldDB" id="A0AAN9JLK0"/>
<feature type="domain" description="RNase H type-1" evidence="2">
    <location>
        <begin position="57"/>
        <end position="132"/>
    </location>
</feature>
<keyword evidence="1" id="KW-0812">Transmembrane</keyword>
<dbReference type="InterPro" id="IPR036397">
    <property type="entry name" value="RNaseH_sf"/>
</dbReference>
<evidence type="ECO:0000256" key="1">
    <source>
        <dbReference type="SAM" id="Phobius"/>
    </source>
</evidence>
<dbReference type="EMBL" id="JAYKXN010000003">
    <property type="protein sequence ID" value="KAK7301485.1"/>
    <property type="molecule type" value="Genomic_DNA"/>
</dbReference>
<dbReference type="Gene3D" id="3.30.420.10">
    <property type="entry name" value="Ribonuclease H-like superfamily/Ribonuclease H"/>
    <property type="match status" value="1"/>
</dbReference>
<protein>
    <recommendedName>
        <fullName evidence="2">RNase H type-1 domain-containing protein</fullName>
    </recommendedName>
</protein>
<keyword evidence="1" id="KW-0472">Membrane</keyword>
<dbReference type="GO" id="GO:0004523">
    <property type="term" value="F:RNA-DNA hybrid ribonuclease activity"/>
    <property type="evidence" value="ECO:0007669"/>
    <property type="project" value="InterPro"/>
</dbReference>
<dbReference type="InterPro" id="IPR053151">
    <property type="entry name" value="RNase_H-like"/>
</dbReference>
<reference evidence="3 4" key="1">
    <citation type="submission" date="2024-01" db="EMBL/GenBank/DDBJ databases">
        <title>The genomes of 5 underutilized Papilionoideae crops provide insights into root nodulation and disease resistance.</title>
        <authorList>
            <person name="Yuan L."/>
        </authorList>
    </citation>
    <scope>NUCLEOTIDE SEQUENCE [LARGE SCALE GENOMIC DNA]</scope>
    <source>
        <strain evidence="3">LY-2023</strain>
        <tissue evidence="3">Leaf</tissue>
    </source>
</reference>
<dbReference type="CDD" id="cd06222">
    <property type="entry name" value="RNase_H_like"/>
    <property type="match status" value="1"/>
</dbReference>
<dbReference type="GO" id="GO:0003676">
    <property type="term" value="F:nucleic acid binding"/>
    <property type="evidence" value="ECO:0007669"/>
    <property type="project" value="InterPro"/>
</dbReference>
<evidence type="ECO:0000313" key="3">
    <source>
        <dbReference type="EMBL" id="KAK7301485.1"/>
    </source>
</evidence>
<gene>
    <name evidence="3" type="ORF">RJT34_12350</name>
</gene>
<accession>A0AAN9JLK0</accession>
<sequence>MIDGMDLAELSLELGVNKIESTIKICKLWDCSRVGEQSDVCYIPGWIPLLHLQLKANTDGCWIPHSNQMKGGGILRNSTEVWMLGFVFTLFGVGSLFLAELRAVLQGVKLVWDSHFLVVVFEMDCKEVFQILHFVVEVA</sequence>
<evidence type="ECO:0000259" key="2">
    <source>
        <dbReference type="Pfam" id="PF13456"/>
    </source>
</evidence>
<dbReference type="InterPro" id="IPR044730">
    <property type="entry name" value="RNase_H-like_dom_plant"/>
</dbReference>
<keyword evidence="4" id="KW-1185">Reference proteome</keyword>
<dbReference type="InterPro" id="IPR012337">
    <property type="entry name" value="RNaseH-like_sf"/>
</dbReference>
<organism evidence="3 4">
    <name type="scientific">Clitoria ternatea</name>
    <name type="common">Butterfly pea</name>
    <dbReference type="NCBI Taxonomy" id="43366"/>
    <lineage>
        <taxon>Eukaryota</taxon>
        <taxon>Viridiplantae</taxon>
        <taxon>Streptophyta</taxon>
        <taxon>Embryophyta</taxon>
        <taxon>Tracheophyta</taxon>
        <taxon>Spermatophyta</taxon>
        <taxon>Magnoliopsida</taxon>
        <taxon>eudicotyledons</taxon>
        <taxon>Gunneridae</taxon>
        <taxon>Pentapetalae</taxon>
        <taxon>rosids</taxon>
        <taxon>fabids</taxon>
        <taxon>Fabales</taxon>
        <taxon>Fabaceae</taxon>
        <taxon>Papilionoideae</taxon>
        <taxon>50 kb inversion clade</taxon>
        <taxon>NPAAA clade</taxon>
        <taxon>indigoferoid/millettioid clade</taxon>
        <taxon>Phaseoleae</taxon>
        <taxon>Clitoria</taxon>
    </lineage>
</organism>
<comment type="caution">
    <text evidence="3">The sequence shown here is derived from an EMBL/GenBank/DDBJ whole genome shotgun (WGS) entry which is preliminary data.</text>
</comment>
<proteinExistence type="predicted"/>
<dbReference type="InterPro" id="IPR002156">
    <property type="entry name" value="RNaseH_domain"/>
</dbReference>
<evidence type="ECO:0000313" key="4">
    <source>
        <dbReference type="Proteomes" id="UP001359559"/>
    </source>
</evidence>
<dbReference type="PANTHER" id="PTHR47723">
    <property type="entry name" value="OS05G0353850 PROTEIN"/>
    <property type="match status" value="1"/>
</dbReference>
<name>A0AAN9JLK0_CLITE</name>
<feature type="transmembrane region" description="Helical" evidence="1">
    <location>
        <begin position="81"/>
        <end position="99"/>
    </location>
</feature>